<dbReference type="FunFam" id="3.40.50.300:FF:000309">
    <property type="entry name" value="ABC transporter ATP-binding protein"/>
    <property type="match status" value="1"/>
</dbReference>
<dbReference type="InterPro" id="IPR017871">
    <property type="entry name" value="ABC_transporter-like_CS"/>
</dbReference>
<dbReference type="RefSeq" id="WP_022420130.1">
    <property type="nucleotide sequence ID" value="NZ_JAGZMZ010000003.1"/>
</dbReference>
<sequence>MIYQIHNGTKMYGANTIFENIQFEIKNTEKIALVGRNGCGKTTLLKAIAGVEELERGEIHKMNGIRIGYLAQTTFEHDEALVKEELEAAFSHLKEMERELAKLTAKMAEDHSEEVLNAYARLQQRFEEAGGYIYESEMMNVFTRFGFQESDLTRTIGSFSGGQKTRLAFVKLLLSKPDILLLDEPTNHLDIDTIEWLEGYVKRYPKAVVMVSHDRMFLDDVADVVYELEYGVMRRYPGNYTHYIHTKKSDLEQQKSAYARQQKEIQRMEELIEKFRYKKNKAAFAQSKIKYLERMERVEDPKKEARSFHARFEPRVRGGKRVLEVADLVIGYDQPLCTVNLEIMQKQRIAIIGPNGKGKSTFVKTLMKSIPALSGSFLLGHQIEVGYFDQELAQFDTTKTVLEEVWDDFSDLTQSEVRTALGCFLFSGEDVFKTVDCLSGGEKVRLSLVKLMLSHPNFLIMDEPTNHLDLAGKEALEASLQDYEGTMLFVSHDRYFISKLATAILVIDEGKATYYPLTYAEYSNKTLIETETKEIETTKPKPTKPINYASKIKKLEAMIAKKEEELEALRELRFEPEYYHDYQKMNELDSTIDDIHNEIEHLMTQWEEYSEQQERS</sequence>
<dbReference type="GO" id="GO:0005524">
    <property type="term" value="F:ATP binding"/>
    <property type="evidence" value="ECO:0007669"/>
    <property type="project" value="UniProtKB-KW"/>
</dbReference>
<feature type="coiled-coil region" evidence="4">
    <location>
        <begin position="552"/>
        <end position="605"/>
    </location>
</feature>
<feature type="domain" description="ABC transporter" evidence="5">
    <location>
        <begin position="3"/>
        <end position="256"/>
    </location>
</feature>
<keyword evidence="2" id="KW-0547">Nucleotide-binding</keyword>
<dbReference type="Proteomes" id="UP000753219">
    <property type="component" value="Unassembled WGS sequence"/>
</dbReference>
<dbReference type="PROSITE" id="PS50893">
    <property type="entry name" value="ABC_TRANSPORTER_2"/>
    <property type="match status" value="2"/>
</dbReference>
<evidence type="ECO:0000313" key="7">
    <source>
        <dbReference type="Proteomes" id="UP000753219"/>
    </source>
</evidence>
<proteinExistence type="predicted"/>
<dbReference type="InterPro" id="IPR032781">
    <property type="entry name" value="ABC_tran_Xtn"/>
</dbReference>
<dbReference type="InterPro" id="IPR003593">
    <property type="entry name" value="AAA+_ATPase"/>
</dbReference>
<dbReference type="Pfam" id="PF00005">
    <property type="entry name" value="ABC_tran"/>
    <property type="match status" value="2"/>
</dbReference>
<evidence type="ECO:0000256" key="3">
    <source>
        <dbReference type="ARBA" id="ARBA00022840"/>
    </source>
</evidence>
<dbReference type="Pfam" id="PF12848">
    <property type="entry name" value="ABC_tran_Xtn"/>
    <property type="match status" value="1"/>
</dbReference>
<keyword evidence="4" id="KW-0175">Coiled coil</keyword>
<feature type="coiled-coil region" evidence="4">
    <location>
        <begin position="248"/>
        <end position="278"/>
    </location>
</feature>
<dbReference type="PANTHER" id="PTHR42855:SF2">
    <property type="entry name" value="DRUG RESISTANCE ABC TRANSPORTER,ATP-BINDING PROTEIN"/>
    <property type="match status" value="1"/>
</dbReference>
<reference evidence="6" key="1">
    <citation type="submission" date="2021-02" db="EMBL/GenBank/DDBJ databases">
        <title>Infant gut strain persistence is associated with maternal origin, phylogeny, and functional potential including surface adhesion and iron acquisition.</title>
        <authorList>
            <person name="Lou Y.C."/>
        </authorList>
    </citation>
    <scope>NUCLEOTIDE SEQUENCE</scope>
    <source>
        <strain evidence="6">L3_108_103G1_dasL3_108_103G1_concoct_2</strain>
    </source>
</reference>
<name>A0A942W9P8_9FIRM</name>
<dbReference type="NCBIfam" id="NF000355">
    <property type="entry name" value="ribo_prot_ABC_F"/>
    <property type="match status" value="1"/>
</dbReference>
<organism evidence="6 7">
    <name type="scientific">Amedibacillus dolichus</name>
    <dbReference type="NCBI Taxonomy" id="31971"/>
    <lineage>
        <taxon>Bacteria</taxon>
        <taxon>Bacillati</taxon>
        <taxon>Bacillota</taxon>
        <taxon>Erysipelotrichia</taxon>
        <taxon>Erysipelotrichales</taxon>
        <taxon>Erysipelotrichaceae</taxon>
        <taxon>Amedibacillus</taxon>
    </lineage>
</organism>
<evidence type="ECO:0000259" key="5">
    <source>
        <dbReference type="PROSITE" id="PS50893"/>
    </source>
</evidence>
<dbReference type="InterPro" id="IPR027417">
    <property type="entry name" value="P-loop_NTPase"/>
</dbReference>
<accession>A0A942W9P8</accession>
<gene>
    <name evidence="6" type="primary">abc-f</name>
    <name evidence="6" type="ORF">KHZ85_01590</name>
</gene>
<dbReference type="PANTHER" id="PTHR42855">
    <property type="entry name" value="ABC TRANSPORTER ATP-BINDING SUBUNIT"/>
    <property type="match status" value="1"/>
</dbReference>
<dbReference type="EMBL" id="JAGZMZ010000003">
    <property type="protein sequence ID" value="MBS4883440.1"/>
    <property type="molecule type" value="Genomic_DNA"/>
</dbReference>
<dbReference type="InterPro" id="IPR032524">
    <property type="entry name" value="ABC_tran_C"/>
</dbReference>
<dbReference type="SUPFAM" id="SSF52540">
    <property type="entry name" value="P-loop containing nucleoside triphosphate hydrolases"/>
    <property type="match status" value="2"/>
</dbReference>
<keyword evidence="3" id="KW-0067">ATP-binding</keyword>
<feature type="domain" description="ABC transporter" evidence="5">
    <location>
        <begin position="320"/>
        <end position="534"/>
    </location>
</feature>
<dbReference type="InterPro" id="IPR051309">
    <property type="entry name" value="ABCF_ATPase"/>
</dbReference>
<dbReference type="Gene3D" id="3.40.50.300">
    <property type="entry name" value="P-loop containing nucleotide triphosphate hydrolases"/>
    <property type="match status" value="2"/>
</dbReference>
<feature type="coiled-coil region" evidence="4">
    <location>
        <begin position="86"/>
        <end position="125"/>
    </location>
</feature>
<dbReference type="PROSITE" id="PS00211">
    <property type="entry name" value="ABC_TRANSPORTER_1"/>
    <property type="match status" value="2"/>
</dbReference>
<dbReference type="GO" id="GO:0016887">
    <property type="term" value="F:ATP hydrolysis activity"/>
    <property type="evidence" value="ECO:0007669"/>
    <property type="project" value="InterPro"/>
</dbReference>
<dbReference type="InterPro" id="IPR003439">
    <property type="entry name" value="ABC_transporter-like_ATP-bd"/>
</dbReference>
<dbReference type="CDD" id="cd03221">
    <property type="entry name" value="ABCF_EF-3"/>
    <property type="match status" value="2"/>
</dbReference>
<evidence type="ECO:0000256" key="2">
    <source>
        <dbReference type="ARBA" id="ARBA00022741"/>
    </source>
</evidence>
<dbReference type="GO" id="GO:0003677">
    <property type="term" value="F:DNA binding"/>
    <property type="evidence" value="ECO:0007669"/>
    <property type="project" value="InterPro"/>
</dbReference>
<dbReference type="Pfam" id="PF16326">
    <property type="entry name" value="ABC_tran_CTD"/>
    <property type="match status" value="1"/>
</dbReference>
<dbReference type="SMART" id="SM00382">
    <property type="entry name" value="AAA"/>
    <property type="match status" value="2"/>
</dbReference>
<keyword evidence="1" id="KW-0677">Repeat</keyword>
<evidence type="ECO:0000313" key="6">
    <source>
        <dbReference type="EMBL" id="MBS4883440.1"/>
    </source>
</evidence>
<evidence type="ECO:0000256" key="1">
    <source>
        <dbReference type="ARBA" id="ARBA00022737"/>
    </source>
</evidence>
<dbReference type="FunFam" id="3.40.50.300:FF:000011">
    <property type="entry name" value="Putative ABC transporter ATP-binding component"/>
    <property type="match status" value="1"/>
</dbReference>
<evidence type="ECO:0000256" key="4">
    <source>
        <dbReference type="SAM" id="Coils"/>
    </source>
</evidence>
<comment type="caution">
    <text evidence="6">The sequence shown here is derived from an EMBL/GenBank/DDBJ whole genome shotgun (WGS) entry which is preliminary data.</text>
</comment>
<dbReference type="AlphaFoldDB" id="A0A942W9P8"/>
<protein>
    <submittedName>
        <fullName evidence="6">ABC-F type ribosomal protection protein</fullName>
    </submittedName>
</protein>